<dbReference type="EMBL" id="LQCK02000068">
    <property type="protein sequence ID" value="KZB93558.1"/>
    <property type="molecule type" value="Genomic_DNA"/>
</dbReference>
<keyword evidence="1" id="KW-0472">Membrane</keyword>
<protein>
    <submittedName>
        <fullName evidence="2">Uncharacterized protein</fullName>
    </submittedName>
</protein>
<reference evidence="2" key="1">
    <citation type="submission" date="2016-03" db="EMBL/GenBank/DDBJ databases">
        <title>Sphingomonas melonis TY, whole genome shotgun sequencing.</title>
        <authorList>
            <person name="Wang H."/>
            <person name="Zhu P."/>
        </authorList>
    </citation>
    <scope>NUCLEOTIDE SEQUENCE [LARGE SCALE GENOMIC DNA]</scope>
    <source>
        <strain evidence="2">TY</strain>
    </source>
</reference>
<feature type="transmembrane region" description="Helical" evidence="1">
    <location>
        <begin position="54"/>
        <end position="72"/>
    </location>
</feature>
<keyword evidence="1" id="KW-1133">Transmembrane helix</keyword>
<dbReference type="OrthoDB" id="7409737at2"/>
<organism evidence="2 3">
    <name type="scientific">Sphingomonas melonis TY</name>
    <dbReference type="NCBI Taxonomy" id="621456"/>
    <lineage>
        <taxon>Bacteria</taxon>
        <taxon>Pseudomonadati</taxon>
        <taxon>Pseudomonadota</taxon>
        <taxon>Alphaproteobacteria</taxon>
        <taxon>Sphingomonadales</taxon>
        <taxon>Sphingomonadaceae</taxon>
        <taxon>Sphingomonas</taxon>
    </lineage>
</organism>
<evidence type="ECO:0000256" key="1">
    <source>
        <dbReference type="SAM" id="Phobius"/>
    </source>
</evidence>
<name>A0A175XZ17_9SPHN</name>
<gene>
    <name evidence="2" type="ORF">AVM11_11845</name>
</gene>
<evidence type="ECO:0000313" key="2">
    <source>
        <dbReference type="EMBL" id="KZB93558.1"/>
    </source>
</evidence>
<sequence length="92" mass="9962">MPLWLDLMKTPMAAPETADLRGMRRTFQILCVASALGVLLISPLVRLFGPPASFTVAALLLTTALHTALYVYRKNRADNAFLEAATSSDDPA</sequence>
<dbReference type="Proteomes" id="UP000078460">
    <property type="component" value="Unassembled WGS sequence"/>
</dbReference>
<dbReference type="AlphaFoldDB" id="A0A175XZ17"/>
<keyword evidence="3" id="KW-1185">Reference proteome</keyword>
<feature type="transmembrane region" description="Helical" evidence="1">
    <location>
        <begin position="29"/>
        <end position="48"/>
    </location>
</feature>
<dbReference type="RefSeq" id="WP_062126136.1">
    <property type="nucleotide sequence ID" value="NZ_LQCK02000068.1"/>
</dbReference>
<accession>A0A175XZ17</accession>
<evidence type="ECO:0000313" key="3">
    <source>
        <dbReference type="Proteomes" id="UP000078460"/>
    </source>
</evidence>
<proteinExistence type="predicted"/>
<comment type="caution">
    <text evidence="2">The sequence shown here is derived from an EMBL/GenBank/DDBJ whole genome shotgun (WGS) entry which is preliminary data.</text>
</comment>
<keyword evidence="1" id="KW-0812">Transmembrane</keyword>